<organism evidence="2 3">
    <name type="scientific">Phytohabitans flavus</name>
    <dbReference type="NCBI Taxonomy" id="1076124"/>
    <lineage>
        <taxon>Bacteria</taxon>
        <taxon>Bacillati</taxon>
        <taxon>Actinomycetota</taxon>
        <taxon>Actinomycetes</taxon>
        <taxon>Micromonosporales</taxon>
        <taxon>Micromonosporaceae</taxon>
    </lineage>
</organism>
<dbReference type="Proteomes" id="UP000502508">
    <property type="component" value="Chromosome"/>
</dbReference>
<dbReference type="AlphaFoldDB" id="A0A6F8XRF7"/>
<protein>
    <submittedName>
        <fullName evidence="2">Uncharacterized protein</fullName>
    </submittedName>
</protein>
<keyword evidence="1" id="KW-1133">Transmembrane helix</keyword>
<feature type="transmembrane region" description="Helical" evidence="1">
    <location>
        <begin position="20"/>
        <end position="41"/>
    </location>
</feature>
<keyword evidence="1" id="KW-0472">Membrane</keyword>
<proteinExistence type="predicted"/>
<reference evidence="2 3" key="1">
    <citation type="submission" date="2020-03" db="EMBL/GenBank/DDBJ databases">
        <title>Whole genome shotgun sequence of Phytohabitans flavus NBRC 107702.</title>
        <authorList>
            <person name="Komaki H."/>
            <person name="Tamura T."/>
        </authorList>
    </citation>
    <scope>NUCLEOTIDE SEQUENCE [LARGE SCALE GENOMIC DNA]</scope>
    <source>
        <strain evidence="2 3">NBRC 107702</strain>
    </source>
</reference>
<evidence type="ECO:0000313" key="3">
    <source>
        <dbReference type="Proteomes" id="UP000502508"/>
    </source>
</evidence>
<name>A0A6F8XRF7_9ACTN</name>
<reference evidence="2 3" key="2">
    <citation type="submission" date="2020-03" db="EMBL/GenBank/DDBJ databases">
        <authorList>
            <person name="Ichikawa N."/>
            <person name="Kimura A."/>
            <person name="Kitahashi Y."/>
            <person name="Uohara A."/>
        </authorList>
    </citation>
    <scope>NUCLEOTIDE SEQUENCE [LARGE SCALE GENOMIC DNA]</scope>
    <source>
        <strain evidence="2 3">NBRC 107702</strain>
    </source>
</reference>
<evidence type="ECO:0000313" key="2">
    <source>
        <dbReference type="EMBL" id="BCB76331.1"/>
    </source>
</evidence>
<evidence type="ECO:0000256" key="1">
    <source>
        <dbReference type="SAM" id="Phobius"/>
    </source>
</evidence>
<accession>A0A6F8XRF7</accession>
<gene>
    <name evidence="2" type="ORF">Pflav_027410</name>
</gene>
<dbReference type="EMBL" id="AP022870">
    <property type="protein sequence ID" value="BCB76331.1"/>
    <property type="molecule type" value="Genomic_DNA"/>
</dbReference>
<sequence>MLARSLGELGVAPAPLARALWVSRIGFSACSAAVASAYTLVSHRGMTRLFVGLSRSGRNRAVRLTFLEVDGIPGTVACRDSAGTGRIFG</sequence>
<keyword evidence="3" id="KW-1185">Reference proteome</keyword>
<keyword evidence="1" id="KW-0812">Transmembrane</keyword>
<dbReference type="KEGG" id="pfla:Pflav_027410"/>